<evidence type="ECO:0000256" key="1">
    <source>
        <dbReference type="SAM" id="MobiDB-lite"/>
    </source>
</evidence>
<dbReference type="Proteomes" id="UP000199040">
    <property type="component" value="Unassembled WGS sequence"/>
</dbReference>
<dbReference type="EMBL" id="FOPY01000014">
    <property type="protein sequence ID" value="SFH99639.1"/>
    <property type="molecule type" value="Genomic_DNA"/>
</dbReference>
<evidence type="ECO:0000313" key="3">
    <source>
        <dbReference type="Proteomes" id="UP000199040"/>
    </source>
</evidence>
<name>A0A1I3EKY8_9GAMM</name>
<organism evidence="2 3">
    <name type="scientific">Modicisalibacter xianhensis</name>
    <dbReference type="NCBI Taxonomy" id="442341"/>
    <lineage>
        <taxon>Bacteria</taxon>
        <taxon>Pseudomonadati</taxon>
        <taxon>Pseudomonadota</taxon>
        <taxon>Gammaproteobacteria</taxon>
        <taxon>Oceanospirillales</taxon>
        <taxon>Halomonadaceae</taxon>
        <taxon>Modicisalibacter</taxon>
    </lineage>
</organism>
<sequence>MHEAHHDDEEMQTEVAQQRRSRRTVDREVLAHEAELMVGALTADIDAIMGEYTRQLLDIVERIRQAQPRSHGAVLLDVSRCGYGCLGCPHPVWKKWVNRQQHSRHAPSTWHAVRIQRPGVAARAKSVPQEARELIAEALVLIERRARFIEHLKRINKAIGTARHYRPELCQQGVTEGD</sequence>
<dbReference type="AlphaFoldDB" id="A0A1I3EKY8"/>
<keyword evidence="3" id="KW-1185">Reference proteome</keyword>
<accession>A0A1I3EKY8</accession>
<feature type="region of interest" description="Disordered" evidence="1">
    <location>
        <begin position="1"/>
        <end position="24"/>
    </location>
</feature>
<reference evidence="2 3" key="1">
    <citation type="submission" date="2016-10" db="EMBL/GenBank/DDBJ databases">
        <authorList>
            <person name="de Groot N.N."/>
        </authorList>
    </citation>
    <scope>NUCLEOTIDE SEQUENCE [LARGE SCALE GENOMIC DNA]</scope>
    <source>
        <strain evidence="2 3">CGMCC 1.6848</strain>
    </source>
</reference>
<protein>
    <submittedName>
        <fullName evidence="2">Uncharacterized protein</fullName>
    </submittedName>
</protein>
<evidence type="ECO:0000313" key="2">
    <source>
        <dbReference type="EMBL" id="SFH99639.1"/>
    </source>
</evidence>
<gene>
    <name evidence="2" type="ORF">SAMN04487959_11429</name>
</gene>
<dbReference type="RefSeq" id="WP_092848725.1">
    <property type="nucleotide sequence ID" value="NZ_FOPY01000014.1"/>
</dbReference>
<proteinExistence type="predicted"/>